<dbReference type="InterPro" id="IPR042121">
    <property type="entry name" value="MutL_C_regsub"/>
</dbReference>
<comment type="similarity">
    <text evidence="1 5">Belongs to the DNA mismatch repair MutL/HexB family.</text>
</comment>
<dbReference type="Proteomes" id="UP001501476">
    <property type="component" value="Unassembled WGS sequence"/>
</dbReference>
<evidence type="ECO:0000256" key="5">
    <source>
        <dbReference type="HAMAP-Rule" id="MF_00149"/>
    </source>
</evidence>
<dbReference type="Pfam" id="PF08676">
    <property type="entry name" value="MutL_C"/>
    <property type="match status" value="1"/>
</dbReference>
<dbReference type="Pfam" id="PF13589">
    <property type="entry name" value="HATPase_c_3"/>
    <property type="match status" value="1"/>
</dbReference>
<dbReference type="PANTHER" id="PTHR10073:SF12">
    <property type="entry name" value="DNA MISMATCH REPAIR PROTEIN MLH1"/>
    <property type="match status" value="1"/>
</dbReference>
<dbReference type="SUPFAM" id="SSF54211">
    <property type="entry name" value="Ribosomal protein S5 domain 2-like"/>
    <property type="match status" value="1"/>
</dbReference>
<reference evidence="8 9" key="1">
    <citation type="journal article" date="2019" name="Int. J. Syst. Evol. Microbiol.">
        <title>The Global Catalogue of Microorganisms (GCM) 10K type strain sequencing project: providing services to taxonomists for standard genome sequencing and annotation.</title>
        <authorList>
            <consortium name="The Broad Institute Genomics Platform"/>
            <consortium name="The Broad Institute Genome Sequencing Center for Infectious Disease"/>
            <person name="Wu L."/>
            <person name="Ma J."/>
        </authorList>
    </citation>
    <scope>NUCLEOTIDE SEQUENCE [LARGE SCALE GENOMIC DNA]</scope>
    <source>
        <strain evidence="8 9">JCM 6886</strain>
    </source>
</reference>
<dbReference type="RefSeq" id="WP_286303598.1">
    <property type="nucleotide sequence ID" value="NZ_AP027741.1"/>
</dbReference>
<feature type="domain" description="DNA mismatch repair protein S5" evidence="7">
    <location>
        <begin position="211"/>
        <end position="329"/>
    </location>
</feature>
<accession>A0ABN0T9N7</accession>
<sequence length="551" mass="61208">MNATRIHALPLHLANQIAAGEVVERPASVLKELVENSIDAGATQVDIVIEGAGSQLIKVTDNGAGIHPDDLALALSRHATSKLHSSEQLSVIGSLGFRGEALPSIASVTRLSLTSKQAEQPCAWQVRSDKLEPEPAAHPDGTTVSVAELFFNLPARRRFLRSDKTELHHLMTTFYRLALSRFDIGFSARFDEQSYIKLPALKSADLYPQRLAKICGQAFVRQANYLEQSFEDIHLSGWVSKASAHRAQTDVQYFFINGRVIKDRVINHAIRQAYGDWLPPGRQAAYVLYLNMPLDRVDVNVHPTKHEVRFRDARLIHGLINKAIQEAIAETPAPDQLQTELSLPDSEQVNEQASTYQAESTPIDEAKAVKSLSETVNWSSASILHGRFMVLNTPEPALIDLQRADKKIRQQQFKQAIDQNNLTSRPILVPVRLPLSTAQIGQFQRYKTDLSAFGIEFETDNETLTIKRIPFLLSQVGLPELVHRLATVLETKNSDHASLITDALMQLLPDNPVHSPEQAKSIIECVLNNKIDKTGCYQKLDPALLTGLFSS</sequence>
<feature type="domain" description="MutL C-terminal dimerisation" evidence="6">
    <location>
        <begin position="380"/>
        <end position="504"/>
    </location>
</feature>
<dbReference type="InterPro" id="IPR002099">
    <property type="entry name" value="MutL/Mlh/PMS"/>
</dbReference>
<proteinExistence type="inferred from homology"/>
<dbReference type="InterPro" id="IPR020667">
    <property type="entry name" value="DNA_mismatch_repair_MutL"/>
</dbReference>
<evidence type="ECO:0000313" key="8">
    <source>
        <dbReference type="EMBL" id="GAA0216194.1"/>
    </source>
</evidence>
<dbReference type="SUPFAM" id="SSF55874">
    <property type="entry name" value="ATPase domain of HSP90 chaperone/DNA topoisomerase II/histidine kinase"/>
    <property type="match status" value="1"/>
</dbReference>
<dbReference type="InterPro" id="IPR014790">
    <property type="entry name" value="MutL_C"/>
</dbReference>
<evidence type="ECO:0000256" key="1">
    <source>
        <dbReference type="ARBA" id="ARBA00006082"/>
    </source>
</evidence>
<dbReference type="Gene3D" id="3.30.230.10">
    <property type="match status" value="1"/>
</dbReference>
<dbReference type="InterPro" id="IPR038973">
    <property type="entry name" value="MutL/Mlh/Pms-like"/>
</dbReference>
<keyword evidence="9" id="KW-1185">Reference proteome</keyword>
<protein>
    <recommendedName>
        <fullName evidence="2 5">DNA mismatch repair protein MutL</fullName>
    </recommendedName>
</protein>
<dbReference type="InterPro" id="IPR014721">
    <property type="entry name" value="Ribsml_uS5_D2-typ_fold_subgr"/>
</dbReference>
<dbReference type="PANTHER" id="PTHR10073">
    <property type="entry name" value="DNA MISMATCH REPAIR PROTEIN MLH, PMS, MUTL"/>
    <property type="match status" value="1"/>
</dbReference>
<organism evidence="8 9">
    <name type="scientific">Methylophaga marina</name>
    <dbReference type="NCBI Taxonomy" id="45495"/>
    <lineage>
        <taxon>Bacteria</taxon>
        <taxon>Pseudomonadati</taxon>
        <taxon>Pseudomonadota</taxon>
        <taxon>Gammaproteobacteria</taxon>
        <taxon>Thiotrichales</taxon>
        <taxon>Piscirickettsiaceae</taxon>
        <taxon>Methylophaga</taxon>
    </lineage>
</organism>
<dbReference type="CDD" id="cd03482">
    <property type="entry name" value="MutL_Trans_MutL"/>
    <property type="match status" value="1"/>
</dbReference>
<dbReference type="SMART" id="SM00853">
    <property type="entry name" value="MutL_C"/>
    <property type="match status" value="1"/>
</dbReference>
<dbReference type="Pfam" id="PF01119">
    <property type="entry name" value="DNA_mis_repair"/>
    <property type="match status" value="1"/>
</dbReference>
<evidence type="ECO:0000256" key="4">
    <source>
        <dbReference type="ARBA" id="ARBA00023204"/>
    </source>
</evidence>
<evidence type="ECO:0000313" key="9">
    <source>
        <dbReference type="Proteomes" id="UP001501476"/>
    </source>
</evidence>
<dbReference type="Gene3D" id="3.30.565.10">
    <property type="entry name" value="Histidine kinase-like ATPase, C-terminal domain"/>
    <property type="match status" value="1"/>
</dbReference>
<dbReference type="SMART" id="SM01340">
    <property type="entry name" value="DNA_mis_repair"/>
    <property type="match status" value="1"/>
</dbReference>
<comment type="caution">
    <text evidence="8">The sequence shown here is derived from an EMBL/GenBank/DDBJ whole genome shotgun (WGS) entry which is preliminary data.</text>
</comment>
<dbReference type="InterPro" id="IPR037198">
    <property type="entry name" value="MutL_C_sf"/>
</dbReference>
<dbReference type="NCBIfam" id="TIGR00585">
    <property type="entry name" value="mutl"/>
    <property type="match status" value="1"/>
</dbReference>
<dbReference type="InterPro" id="IPR036890">
    <property type="entry name" value="HATPase_C_sf"/>
</dbReference>
<dbReference type="InterPro" id="IPR014762">
    <property type="entry name" value="DNA_mismatch_repair_CS"/>
</dbReference>
<keyword evidence="4 5" id="KW-0234">DNA repair</keyword>
<comment type="function">
    <text evidence="5">This protein is involved in the repair of mismatches in DNA. It is required for dam-dependent methyl-directed DNA mismatch repair. May act as a 'molecular matchmaker', a protein that promotes the formation of a stable complex between two or more DNA-binding proteins in an ATP-dependent manner without itself being part of a final effector complex.</text>
</comment>
<keyword evidence="3 5" id="KW-0227">DNA damage</keyword>
<gene>
    <name evidence="5" type="primary">mutL</name>
    <name evidence="8" type="ORF">GCM10008964_04710</name>
</gene>
<dbReference type="EMBL" id="BAAADG010000002">
    <property type="protein sequence ID" value="GAA0216194.1"/>
    <property type="molecule type" value="Genomic_DNA"/>
</dbReference>
<dbReference type="HAMAP" id="MF_00149">
    <property type="entry name" value="DNA_mis_repair"/>
    <property type="match status" value="1"/>
</dbReference>
<name>A0ABN0T9N7_9GAMM</name>
<dbReference type="CDD" id="cd16926">
    <property type="entry name" value="HATPase_MutL-MLH-PMS-like"/>
    <property type="match status" value="1"/>
</dbReference>
<dbReference type="SUPFAM" id="SSF118116">
    <property type="entry name" value="DNA mismatch repair protein MutL"/>
    <property type="match status" value="1"/>
</dbReference>
<evidence type="ECO:0000259" key="7">
    <source>
        <dbReference type="SMART" id="SM01340"/>
    </source>
</evidence>
<evidence type="ECO:0000256" key="3">
    <source>
        <dbReference type="ARBA" id="ARBA00022763"/>
    </source>
</evidence>
<dbReference type="PROSITE" id="PS00058">
    <property type="entry name" value="DNA_MISMATCH_REPAIR_1"/>
    <property type="match status" value="1"/>
</dbReference>
<dbReference type="InterPro" id="IPR013507">
    <property type="entry name" value="DNA_mismatch_S5_2-like"/>
</dbReference>
<dbReference type="InterPro" id="IPR020568">
    <property type="entry name" value="Ribosomal_Su5_D2-typ_SF"/>
</dbReference>
<dbReference type="Gene3D" id="3.30.1370.100">
    <property type="entry name" value="MutL, C-terminal domain, regulatory subdomain"/>
    <property type="match status" value="1"/>
</dbReference>
<evidence type="ECO:0000256" key="2">
    <source>
        <dbReference type="ARBA" id="ARBA00021975"/>
    </source>
</evidence>
<evidence type="ECO:0000259" key="6">
    <source>
        <dbReference type="SMART" id="SM00853"/>
    </source>
</evidence>